<dbReference type="InterPro" id="IPR006311">
    <property type="entry name" value="TAT_signal"/>
</dbReference>
<dbReference type="SUPFAM" id="SSF48239">
    <property type="entry name" value="Terpenoid cyclases/Protein prenyltransferases"/>
    <property type="match status" value="1"/>
</dbReference>
<gene>
    <name evidence="3" type="ORF">SAMN05192579_10619</name>
</gene>
<dbReference type="InterPro" id="IPR008928">
    <property type="entry name" value="6-hairpin_glycosidase_sf"/>
</dbReference>
<dbReference type="Proteomes" id="UP000198725">
    <property type="component" value="Unassembled WGS sequence"/>
</dbReference>
<dbReference type="SUPFAM" id="SSF48208">
    <property type="entry name" value="Six-hairpin glycosidases"/>
    <property type="match status" value="1"/>
</dbReference>
<dbReference type="InterPro" id="IPR008930">
    <property type="entry name" value="Terpenoid_cyclase/PrenylTrfase"/>
</dbReference>
<dbReference type="EMBL" id="FOSR01000006">
    <property type="protein sequence ID" value="SFK73671.1"/>
    <property type="molecule type" value="Genomic_DNA"/>
</dbReference>
<evidence type="ECO:0008006" key="5">
    <source>
        <dbReference type="Google" id="ProtNLM"/>
    </source>
</evidence>
<keyword evidence="2" id="KW-0732">Signal</keyword>
<dbReference type="AlphaFoldDB" id="A0A1I4C0J4"/>
<organism evidence="3 4">
    <name type="scientific">Rhodanobacter glycinis</name>
    <dbReference type="NCBI Taxonomy" id="582702"/>
    <lineage>
        <taxon>Bacteria</taxon>
        <taxon>Pseudomonadati</taxon>
        <taxon>Pseudomonadota</taxon>
        <taxon>Gammaproteobacteria</taxon>
        <taxon>Lysobacterales</taxon>
        <taxon>Rhodanobacteraceae</taxon>
        <taxon>Rhodanobacter</taxon>
    </lineage>
</organism>
<evidence type="ECO:0000256" key="2">
    <source>
        <dbReference type="SAM" id="SignalP"/>
    </source>
</evidence>
<evidence type="ECO:0000313" key="3">
    <source>
        <dbReference type="EMBL" id="SFK73671.1"/>
    </source>
</evidence>
<accession>A0A1I4C0J4</accession>
<feature type="chain" id="PRO_5011521487" description="Methylaspartate ammonia-lyase" evidence="2">
    <location>
        <begin position="37"/>
        <end position="452"/>
    </location>
</feature>
<feature type="compositionally biased region" description="Low complexity" evidence="1">
    <location>
        <begin position="438"/>
        <end position="452"/>
    </location>
</feature>
<keyword evidence="4" id="KW-1185">Reference proteome</keyword>
<evidence type="ECO:0000313" key="4">
    <source>
        <dbReference type="Proteomes" id="UP000198725"/>
    </source>
</evidence>
<feature type="signal peptide" evidence="2">
    <location>
        <begin position="1"/>
        <end position="36"/>
    </location>
</feature>
<proteinExistence type="predicted"/>
<dbReference type="GO" id="GO:0005975">
    <property type="term" value="P:carbohydrate metabolic process"/>
    <property type="evidence" value="ECO:0007669"/>
    <property type="project" value="InterPro"/>
</dbReference>
<protein>
    <recommendedName>
        <fullName evidence="5">Methylaspartate ammonia-lyase</fullName>
    </recommendedName>
</protein>
<sequence>MIRFTAIRLGNTRRGWLGGVAVGLVLAMSSMLPAHAQAAAIPRSDTQAAAARIEAIARTGCNVLAARVDTLPGNAPVLLRSYDNSRGQGAPDLLPLRSAAFTYDNALAVIALLACHRRSQAERIGAALRLAAMNDTRLRDAYRAGIVAGDKPLPNGWRDPDSGRWIEAAQRYAGAYQDGSSCGNVAWAALALLALHHTTAEGRWRDAAVHLARWVVEHAADTRGAGGFDGGIESYLLVPRKAAWKSTEHNIDLVAMFEWLQRIAAPGGDWQAQARHARRFVDAQWDAASGHFWMGTTADGVTPLRSPSALDVQLWAQLLPNAPKPWRRALHWIERMNSVKGGFDFTDDRDGLWTEGTAQAALVYRWTGNAARANALFVSIAQQASPGGFLYATPAPRITAVYSYYRHQPCLAATAWAVIAALDRNPYLPPNMHRANTPPHASPAHAGHPTLQ</sequence>
<evidence type="ECO:0000256" key="1">
    <source>
        <dbReference type="SAM" id="MobiDB-lite"/>
    </source>
</evidence>
<dbReference type="PROSITE" id="PS51318">
    <property type="entry name" value="TAT"/>
    <property type="match status" value="1"/>
</dbReference>
<name>A0A1I4C0J4_9GAMM</name>
<feature type="region of interest" description="Disordered" evidence="1">
    <location>
        <begin position="431"/>
        <end position="452"/>
    </location>
</feature>
<reference evidence="4" key="1">
    <citation type="submission" date="2016-10" db="EMBL/GenBank/DDBJ databases">
        <authorList>
            <person name="Varghese N."/>
            <person name="Submissions S."/>
        </authorList>
    </citation>
    <scope>NUCLEOTIDE SEQUENCE [LARGE SCALE GENOMIC DNA]</scope>
    <source>
        <strain evidence="4">MO64</strain>
    </source>
</reference>